<dbReference type="EMBL" id="GBRH01170470">
    <property type="protein sequence ID" value="JAE27426.1"/>
    <property type="molecule type" value="Transcribed_RNA"/>
</dbReference>
<reference evidence="1" key="1">
    <citation type="submission" date="2014-09" db="EMBL/GenBank/DDBJ databases">
        <authorList>
            <person name="Magalhaes I.L.F."/>
            <person name="Oliveira U."/>
            <person name="Santos F.R."/>
            <person name="Vidigal T.H.D.A."/>
            <person name="Brescovit A.D."/>
            <person name="Santos A.J."/>
        </authorList>
    </citation>
    <scope>NUCLEOTIDE SEQUENCE</scope>
    <source>
        <tissue evidence="1">Shoot tissue taken approximately 20 cm above the soil surface</tissue>
    </source>
</reference>
<organism evidence="1">
    <name type="scientific">Arundo donax</name>
    <name type="common">Giant reed</name>
    <name type="synonym">Donax arundinaceus</name>
    <dbReference type="NCBI Taxonomy" id="35708"/>
    <lineage>
        <taxon>Eukaryota</taxon>
        <taxon>Viridiplantae</taxon>
        <taxon>Streptophyta</taxon>
        <taxon>Embryophyta</taxon>
        <taxon>Tracheophyta</taxon>
        <taxon>Spermatophyta</taxon>
        <taxon>Magnoliopsida</taxon>
        <taxon>Liliopsida</taxon>
        <taxon>Poales</taxon>
        <taxon>Poaceae</taxon>
        <taxon>PACMAD clade</taxon>
        <taxon>Arundinoideae</taxon>
        <taxon>Arundineae</taxon>
        <taxon>Arundo</taxon>
    </lineage>
</organism>
<name>A0A0A9GXW3_ARUDO</name>
<evidence type="ECO:0000313" key="1">
    <source>
        <dbReference type="EMBL" id="JAE27426.1"/>
    </source>
</evidence>
<protein>
    <submittedName>
        <fullName evidence="1">Uncharacterized protein</fullName>
    </submittedName>
</protein>
<dbReference type="AlphaFoldDB" id="A0A0A9GXW3"/>
<sequence>MRIPANSMAICHKLYMLQISPNPNSRTFAGIFRMCA</sequence>
<proteinExistence type="predicted"/>
<accession>A0A0A9GXW3</accession>
<reference evidence="1" key="2">
    <citation type="journal article" date="2015" name="Data Brief">
        <title>Shoot transcriptome of the giant reed, Arundo donax.</title>
        <authorList>
            <person name="Barrero R.A."/>
            <person name="Guerrero F.D."/>
            <person name="Moolhuijzen P."/>
            <person name="Goolsby J.A."/>
            <person name="Tidwell J."/>
            <person name="Bellgard S.E."/>
            <person name="Bellgard M.I."/>
        </authorList>
    </citation>
    <scope>NUCLEOTIDE SEQUENCE</scope>
    <source>
        <tissue evidence="1">Shoot tissue taken approximately 20 cm above the soil surface</tissue>
    </source>
</reference>